<dbReference type="PANTHER" id="PTHR46961">
    <property type="entry name" value="DYNEIN HEAVY CHAIN 1, AXONEMAL-LIKE PROTEIN"/>
    <property type="match status" value="1"/>
</dbReference>
<dbReference type="Gene3D" id="1.10.8.720">
    <property type="entry name" value="Region D6 of dynein motor"/>
    <property type="match status" value="1"/>
</dbReference>
<dbReference type="GO" id="GO:0007018">
    <property type="term" value="P:microtubule-based movement"/>
    <property type="evidence" value="ECO:0007669"/>
    <property type="project" value="InterPro"/>
</dbReference>
<dbReference type="Gene3D" id="3.10.490.20">
    <property type="match status" value="1"/>
</dbReference>
<reference evidence="1" key="1">
    <citation type="submission" date="2020-04" db="EMBL/GenBank/DDBJ databases">
        <authorList>
            <person name="Alioto T."/>
            <person name="Alioto T."/>
            <person name="Gomez Garrido J."/>
        </authorList>
    </citation>
    <scope>NUCLEOTIDE SEQUENCE</scope>
    <source>
        <strain evidence="1">A484AB</strain>
    </source>
</reference>
<dbReference type="Proteomes" id="UP001152795">
    <property type="component" value="Unassembled WGS sequence"/>
</dbReference>
<organism evidence="1 2">
    <name type="scientific">Paramuricea clavata</name>
    <name type="common">Red gorgonian</name>
    <name type="synonym">Violescent sea-whip</name>
    <dbReference type="NCBI Taxonomy" id="317549"/>
    <lineage>
        <taxon>Eukaryota</taxon>
        <taxon>Metazoa</taxon>
        <taxon>Cnidaria</taxon>
        <taxon>Anthozoa</taxon>
        <taxon>Octocorallia</taxon>
        <taxon>Malacalcyonacea</taxon>
        <taxon>Plexauridae</taxon>
        <taxon>Paramuricea</taxon>
    </lineage>
</organism>
<dbReference type="AlphaFoldDB" id="A0A6S7JN84"/>
<dbReference type="PANTHER" id="PTHR46961:SF16">
    <property type="entry name" value="DYNEIN AXONEMAL HEAVY CHAIN 17-RELATED"/>
    <property type="match status" value="1"/>
</dbReference>
<dbReference type="EMBL" id="CACRXK020009744">
    <property type="protein sequence ID" value="CAB4017871.1"/>
    <property type="molecule type" value="Genomic_DNA"/>
</dbReference>
<dbReference type="GO" id="GO:0051959">
    <property type="term" value="F:dynein light intermediate chain binding"/>
    <property type="evidence" value="ECO:0007669"/>
    <property type="project" value="InterPro"/>
</dbReference>
<dbReference type="Pfam" id="PF18199">
    <property type="entry name" value="Dynein_C"/>
    <property type="match status" value="1"/>
</dbReference>
<dbReference type="GO" id="GO:0045505">
    <property type="term" value="F:dynein intermediate chain binding"/>
    <property type="evidence" value="ECO:0007669"/>
    <property type="project" value="InterPro"/>
</dbReference>
<evidence type="ECO:0000313" key="2">
    <source>
        <dbReference type="Proteomes" id="UP001152795"/>
    </source>
</evidence>
<dbReference type="InterPro" id="IPR043160">
    <property type="entry name" value="Dynein_C_barrel"/>
</dbReference>
<dbReference type="InterPro" id="IPR026983">
    <property type="entry name" value="DHC"/>
</dbReference>
<gene>
    <name evidence="1" type="ORF">PACLA_8A006150</name>
</gene>
<dbReference type="InterPro" id="IPR042219">
    <property type="entry name" value="AAA_lid_11_sf"/>
</dbReference>
<dbReference type="FunFam" id="3.10.490.20:FF:000002">
    <property type="entry name" value="Dynein axonemal heavy chain 17"/>
    <property type="match status" value="1"/>
</dbReference>
<dbReference type="Gene3D" id="1.20.1270.280">
    <property type="match status" value="1"/>
</dbReference>
<keyword evidence="2" id="KW-1185">Reference proteome</keyword>
<dbReference type="InterPro" id="IPR041228">
    <property type="entry name" value="Dynein_C"/>
</dbReference>
<sequence>MSNLLSLQVPWTDLRYLFGEIMYGGHITDDWDRRLCRTYLEEYMKAEMLEGELNLAPGFPVPSNSDYKGYHAYIDDVLPPESPYLYGLHPNAEIGFLTATSDNLFKTVLEMQPRDAGGGEGGGGTREEKVKQVLDEILEKLPDDFNVQEMMARCEDRNPYVVVAFQECERMSMLTSEMRRSLRELDLGLKGELTITADMEDLSNALFFDHVPGSWERRAYPSMATLAAWFSDLLLRIKELESWTSDFCLPNVVWLSGFFNPQSFLTAIEQSMARKNEWPLDKMTLSVDVTKKNKEDFNSPPREGAYVHGLFMEGARWDTQTGMIADSRLKELTPNMPVVFIKAIPVDKQETKNVYECPVYKTRQRGPTYVWNFFLKTKENPAKWTLAGVALLLSA</sequence>
<name>A0A6S7JN84_PARCT</name>
<dbReference type="InterPro" id="IPR041658">
    <property type="entry name" value="AAA_lid_11"/>
</dbReference>
<dbReference type="Pfam" id="PF18198">
    <property type="entry name" value="AAA_lid_11"/>
    <property type="match status" value="1"/>
</dbReference>
<dbReference type="OrthoDB" id="5954716at2759"/>
<dbReference type="GO" id="GO:0030286">
    <property type="term" value="C:dynein complex"/>
    <property type="evidence" value="ECO:0007669"/>
    <property type="project" value="InterPro"/>
</dbReference>
<proteinExistence type="predicted"/>
<protein>
    <submittedName>
        <fullName evidence="1">Dynein beta chain, ciliary-like</fullName>
    </submittedName>
</protein>
<dbReference type="FunFam" id="1.20.1270.280:FF:000003">
    <property type="entry name" value="Dynein axonemal heavy chain 17"/>
    <property type="match status" value="1"/>
</dbReference>
<accession>A0A6S7JN84</accession>
<evidence type="ECO:0000313" key="1">
    <source>
        <dbReference type="EMBL" id="CAB4017871.1"/>
    </source>
</evidence>
<comment type="caution">
    <text evidence="1">The sequence shown here is derived from an EMBL/GenBank/DDBJ whole genome shotgun (WGS) entry which is preliminary data.</text>
</comment>